<accession>A0A5C6ESM0</accession>
<name>A0A5C6ESM0_9BACT</name>
<proteinExistence type="predicted"/>
<reference evidence="1 2" key="1">
    <citation type="submission" date="2019-02" db="EMBL/GenBank/DDBJ databases">
        <title>Deep-cultivation of Planctomycetes and their phenomic and genomic characterization uncovers novel biology.</title>
        <authorList>
            <person name="Wiegand S."/>
            <person name="Jogler M."/>
            <person name="Boedeker C."/>
            <person name="Pinto D."/>
            <person name="Vollmers J."/>
            <person name="Rivas-Marin E."/>
            <person name="Kohn T."/>
            <person name="Peeters S.H."/>
            <person name="Heuer A."/>
            <person name="Rast P."/>
            <person name="Oberbeckmann S."/>
            <person name="Bunk B."/>
            <person name="Jeske O."/>
            <person name="Meyerdierks A."/>
            <person name="Storesund J.E."/>
            <person name="Kallscheuer N."/>
            <person name="Luecker S."/>
            <person name="Lage O.M."/>
            <person name="Pohl T."/>
            <person name="Merkel B.J."/>
            <person name="Hornburger P."/>
            <person name="Mueller R.-W."/>
            <person name="Bruemmer F."/>
            <person name="Labrenz M."/>
            <person name="Spormann A.M."/>
            <person name="Op Den Camp H."/>
            <person name="Overmann J."/>
            <person name="Amann R."/>
            <person name="Jetten M.S.M."/>
            <person name="Mascher T."/>
            <person name="Medema M.H."/>
            <person name="Devos D.P."/>
            <person name="Kaster A.-K."/>
            <person name="Ovreas L."/>
            <person name="Rohde M."/>
            <person name="Galperin M.Y."/>
            <person name="Jogler C."/>
        </authorList>
    </citation>
    <scope>NUCLEOTIDE SEQUENCE [LARGE SCALE GENOMIC DNA]</scope>
    <source>
        <strain evidence="1 2">Poly59</strain>
    </source>
</reference>
<comment type="caution">
    <text evidence="1">The sequence shown here is derived from an EMBL/GenBank/DDBJ whole genome shotgun (WGS) entry which is preliminary data.</text>
</comment>
<dbReference type="Proteomes" id="UP000317977">
    <property type="component" value="Unassembled WGS sequence"/>
</dbReference>
<gene>
    <name evidence="1" type="ORF">Poly59_35950</name>
</gene>
<protein>
    <submittedName>
        <fullName evidence="1">Uncharacterized protein</fullName>
    </submittedName>
</protein>
<dbReference type="EMBL" id="SJPX01000003">
    <property type="protein sequence ID" value="TWU51998.1"/>
    <property type="molecule type" value="Genomic_DNA"/>
</dbReference>
<organism evidence="1 2">
    <name type="scientific">Rubripirellula reticaptiva</name>
    <dbReference type="NCBI Taxonomy" id="2528013"/>
    <lineage>
        <taxon>Bacteria</taxon>
        <taxon>Pseudomonadati</taxon>
        <taxon>Planctomycetota</taxon>
        <taxon>Planctomycetia</taxon>
        <taxon>Pirellulales</taxon>
        <taxon>Pirellulaceae</taxon>
        <taxon>Rubripirellula</taxon>
    </lineage>
</organism>
<keyword evidence="2" id="KW-1185">Reference proteome</keyword>
<evidence type="ECO:0000313" key="2">
    <source>
        <dbReference type="Proteomes" id="UP000317977"/>
    </source>
</evidence>
<dbReference type="RefSeq" id="WP_146535230.1">
    <property type="nucleotide sequence ID" value="NZ_SJPX01000003.1"/>
</dbReference>
<sequence length="111" mass="12425">MKFNLKSLLVAIAMVALLIALLISRETSKTTNREATMLAPELYRRHLLRELEISYGAMIPPGWKSITAGTVAIIDLSSASGRADPLDRIEKERRISEFNTMENESCNSRNC</sequence>
<dbReference type="AlphaFoldDB" id="A0A5C6ESM0"/>
<evidence type="ECO:0000313" key="1">
    <source>
        <dbReference type="EMBL" id="TWU51998.1"/>
    </source>
</evidence>